<evidence type="ECO:0000313" key="2">
    <source>
        <dbReference type="Proteomes" id="UP000091857"/>
    </source>
</evidence>
<proteinExistence type="predicted"/>
<evidence type="ECO:0000313" key="1">
    <source>
        <dbReference type="EMBL" id="KAG8659002.1"/>
    </source>
</evidence>
<reference evidence="2" key="1">
    <citation type="journal article" date="2016" name="Nat. Biotechnol.">
        <title>Sequencing wild and cultivated cassava and related species reveals extensive interspecific hybridization and genetic diversity.</title>
        <authorList>
            <person name="Bredeson J.V."/>
            <person name="Lyons J.B."/>
            <person name="Prochnik S.E."/>
            <person name="Wu G.A."/>
            <person name="Ha C.M."/>
            <person name="Edsinger-Gonzales E."/>
            <person name="Grimwood J."/>
            <person name="Schmutz J."/>
            <person name="Rabbi I.Y."/>
            <person name="Egesi C."/>
            <person name="Nauluvula P."/>
            <person name="Lebot V."/>
            <person name="Ndunguru J."/>
            <person name="Mkamilo G."/>
            <person name="Bart R.S."/>
            <person name="Setter T.L."/>
            <person name="Gleadow R.M."/>
            <person name="Kulakow P."/>
            <person name="Ferguson M.E."/>
            <person name="Rounsley S."/>
            <person name="Rokhsar D.S."/>
        </authorList>
    </citation>
    <scope>NUCLEOTIDE SEQUENCE [LARGE SCALE GENOMIC DNA]</scope>
    <source>
        <strain evidence="2">cv. AM560-2</strain>
    </source>
</reference>
<organism evidence="1 2">
    <name type="scientific">Manihot esculenta</name>
    <name type="common">Cassava</name>
    <name type="synonym">Jatropha manihot</name>
    <dbReference type="NCBI Taxonomy" id="3983"/>
    <lineage>
        <taxon>Eukaryota</taxon>
        <taxon>Viridiplantae</taxon>
        <taxon>Streptophyta</taxon>
        <taxon>Embryophyta</taxon>
        <taxon>Tracheophyta</taxon>
        <taxon>Spermatophyta</taxon>
        <taxon>Magnoliopsida</taxon>
        <taxon>eudicotyledons</taxon>
        <taxon>Gunneridae</taxon>
        <taxon>Pentapetalae</taxon>
        <taxon>rosids</taxon>
        <taxon>fabids</taxon>
        <taxon>Malpighiales</taxon>
        <taxon>Euphorbiaceae</taxon>
        <taxon>Crotonoideae</taxon>
        <taxon>Manihoteae</taxon>
        <taxon>Manihot</taxon>
    </lineage>
</organism>
<gene>
    <name evidence="1" type="ORF">MANES_02G002700v8</name>
</gene>
<dbReference type="EMBL" id="CM004388">
    <property type="protein sequence ID" value="KAG8659002.1"/>
    <property type="molecule type" value="Genomic_DNA"/>
</dbReference>
<sequence>MVKKEEASGSRKSARLCALDEKSRILSVQKLTKASSSSPPPAAAARRRGRKRKSLQAVVTHSVTASPPQEGEEVKPEDNATEAEQTENSLSLSLQRMPTKEALEFILDILQRRDPQEIFAQPVDPQEVVGYYSIIKEPMDFGTMRAKLQEGLYTSLEQFERDVFLICSNAMKFNSSTTVYYTAARVINEVAQRLFHALRTSPESFQLEYSRTRRRPGTRRPLKAAGGLHSRSARSARYKAGVSINDPSHKRTTHSLTQFKPYIGKTSFGIIPVTDDGESSESASERRMTYLSQNSSRTESEKLVSTVYNAPKPVVQVSNAGAEYVDSLMKFVEDLGPAAQTVANKKLGKLPIEAPNVPSWTSTPVPPFGSTADSLLPSPSAHQNPAYLTGGQVPSNAISNPLGSYKEKTASTDGREVVPSYNSSTGAKPQTNDGGLIDYNLLGGQGSTKITNTDACASSSSDNIDLLCATLMQIAAMQNRTNHAPSGTYFPLTGHEDVPPAQSSKLNNASHSWMLNSLSQPTSLPYQTSTFSSTSKAASSSSLSGFPNGAGMSTAASAATALDLLDWKQSEATWGLPAICDLPVLPAQANNQMPKTQNVFMQQPAQVPSTEAKNQIPTAQSVFMQQPTQVPSTQVSNQSPVTQSVFLQQPAQVLPTQAKNQIPTTRSVFFQQPAQVPSTQASNQIPATRSVFLQQTAQVPSIQQANNLIPTTENVFMQQPARVLSTQAKNQIPTTQSVFLQQTALVPSTQAGNQIPTTQSVFLQQTAPVPSTQAGDYQIPTTQSVFFQQTAPVPSTQASNQITKAQGVYLQQPGQVPLTQQANNLIPATQNVFMQVPPTQEKQVFNATNFSGGANPQGHQAESSTQSFWNALRASLMDNKNVPDLDLQL</sequence>
<keyword evidence="2" id="KW-1185">Reference proteome</keyword>
<comment type="caution">
    <text evidence="1">The sequence shown here is derived from an EMBL/GenBank/DDBJ whole genome shotgun (WGS) entry which is preliminary data.</text>
</comment>
<accession>A0ACB7I271</accession>
<dbReference type="Proteomes" id="UP000091857">
    <property type="component" value="Chromosome 2"/>
</dbReference>
<protein>
    <submittedName>
        <fullName evidence="1">Uncharacterized protein</fullName>
    </submittedName>
</protein>
<name>A0ACB7I271_MANES</name>